<dbReference type="Proteomes" id="UP000249915">
    <property type="component" value="Unassembled WGS sequence"/>
</dbReference>
<organism evidence="1 2">
    <name type="scientific">Prauserella muralis</name>
    <dbReference type="NCBI Taxonomy" id="588067"/>
    <lineage>
        <taxon>Bacteria</taxon>
        <taxon>Bacillati</taxon>
        <taxon>Actinomycetota</taxon>
        <taxon>Actinomycetes</taxon>
        <taxon>Pseudonocardiales</taxon>
        <taxon>Pseudonocardiaceae</taxon>
        <taxon>Prauserella</taxon>
    </lineage>
</organism>
<reference evidence="1 2" key="1">
    <citation type="submission" date="2016-07" db="EMBL/GenBank/DDBJ databases">
        <title>Draft genome sequence of Prauserella muralis DSM 45305, isolated from a mould-covered wall in an indoor environment.</title>
        <authorList>
            <person name="Ruckert C."/>
            <person name="Albersmeier A."/>
            <person name="Jiang C.-L."/>
            <person name="Jiang Y."/>
            <person name="Kalinowski J."/>
            <person name="Schneider O."/>
            <person name="Winkler A."/>
            <person name="Zotchev S.B."/>
        </authorList>
    </citation>
    <scope>NUCLEOTIDE SEQUENCE [LARGE SCALE GENOMIC DNA]</scope>
    <source>
        <strain evidence="1 2">DSM 45305</strain>
    </source>
</reference>
<protein>
    <recommendedName>
        <fullName evidence="3">Lipoprotein</fullName>
    </recommendedName>
</protein>
<evidence type="ECO:0000313" key="2">
    <source>
        <dbReference type="Proteomes" id="UP000249915"/>
    </source>
</evidence>
<sequence>MRLASVNRKLVLTLVALTALGWGACQWWNAAFRDLKDRRDLLSLTAPLPWENGELRVPDAVRHEDDADASASPLRFDVVYRRGPDTEDGPVIHYAMHHMEDGNTFEDIAGCGAKAVRSCTTVGDAETLAITHDTHNSDPGLALYRDLGDLVVSVSGEPGHVDSRLLRHVLDHTHRPADAELLELLRPPGYQTDWS</sequence>
<dbReference type="OrthoDB" id="3389681at2"/>
<evidence type="ECO:0008006" key="3">
    <source>
        <dbReference type="Google" id="ProtNLM"/>
    </source>
</evidence>
<gene>
    <name evidence="1" type="ORF">BAY60_32130</name>
</gene>
<proteinExistence type="predicted"/>
<accession>A0A2V4AV38</accession>
<comment type="caution">
    <text evidence="1">The sequence shown here is derived from an EMBL/GenBank/DDBJ whole genome shotgun (WGS) entry which is preliminary data.</text>
</comment>
<dbReference type="AlphaFoldDB" id="A0A2V4AV38"/>
<dbReference type="EMBL" id="MASW01000007">
    <property type="protein sequence ID" value="PXY19397.1"/>
    <property type="molecule type" value="Genomic_DNA"/>
</dbReference>
<name>A0A2V4AV38_9PSEU</name>
<keyword evidence="2" id="KW-1185">Reference proteome</keyword>
<dbReference type="RefSeq" id="WP_112285327.1">
    <property type="nucleotide sequence ID" value="NZ_MASW01000007.1"/>
</dbReference>
<dbReference type="PROSITE" id="PS51257">
    <property type="entry name" value="PROKAR_LIPOPROTEIN"/>
    <property type="match status" value="1"/>
</dbReference>
<evidence type="ECO:0000313" key="1">
    <source>
        <dbReference type="EMBL" id="PXY19397.1"/>
    </source>
</evidence>